<evidence type="ECO:0000256" key="5">
    <source>
        <dbReference type="SAM" id="MobiDB-lite"/>
    </source>
</evidence>
<gene>
    <name evidence="7" type="ORF">AL00_04040</name>
</gene>
<evidence type="ECO:0000256" key="4">
    <source>
        <dbReference type="ARBA" id="ARBA00022833"/>
    </source>
</evidence>
<dbReference type="PANTHER" id="PTHR42978:SF3">
    <property type="entry name" value="BLR3078 PROTEIN"/>
    <property type="match status" value="1"/>
</dbReference>
<dbReference type="InterPro" id="IPR036866">
    <property type="entry name" value="RibonucZ/Hydroxyglut_hydro"/>
</dbReference>
<dbReference type="GO" id="GO:0016787">
    <property type="term" value="F:hydrolase activity"/>
    <property type="evidence" value="ECO:0007669"/>
    <property type="project" value="UniProtKB-KW"/>
</dbReference>
<keyword evidence="4" id="KW-0862">Zinc</keyword>
<organism evidence="7 8">
    <name type="scientific">Sphingobium indicum F2</name>
    <dbReference type="NCBI Taxonomy" id="1450518"/>
    <lineage>
        <taxon>Bacteria</taxon>
        <taxon>Pseudomonadati</taxon>
        <taxon>Pseudomonadota</taxon>
        <taxon>Alphaproteobacteria</taxon>
        <taxon>Sphingomonadales</taxon>
        <taxon>Sphingomonadaceae</taxon>
        <taxon>Sphingobium</taxon>
    </lineage>
</organism>
<evidence type="ECO:0000313" key="7">
    <source>
        <dbReference type="EMBL" id="KER37688.1"/>
    </source>
</evidence>
<comment type="similarity">
    <text evidence="1">Belongs to the metallo-beta-lactamase superfamily.</text>
</comment>
<protein>
    <submittedName>
        <fullName evidence="7">Beta-lactamase</fullName>
    </submittedName>
</protein>
<dbReference type="SMART" id="SM00849">
    <property type="entry name" value="Lactamase_B"/>
    <property type="match status" value="1"/>
</dbReference>
<dbReference type="GO" id="GO:0046872">
    <property type="term" value="F:metal ion binding"/>
    <property type="evidence" value="ECO:0007669"/>
    <property type="project" value="UniProtKB-KW"/>
</dbReference>
<dbReference type="Gene3D" id="3.60.15.10">
    <property type="entry name" value="Ribonuclease Z/Hydroxyacylglutathione hydrolase-like"/>
    <property type="match status" value="1"/>
</dbReference>
<dbReference type="InterPro" id="IPR051013">
    <property type="entry name" value="MBL_superfamily_lactonases"/>
</dbReference>
<evidence type="ECO:0000259" key="6">
    <source>
        <dbReference type="SMART" id="SM00849"/>
    </source>
</evidence>
<proteinExistence type="inferred from homology"/>
<sequence length="299" mass="34075">MRVRYLKCGTDCPLGGPLFDGFSKSLFGLIPCAAQLVETNEGLVLIDTGYGSEDVRHPHPRLSRFFRTLLNIHFRAEETALHQIKAMGYSPSDVRHVVLTHLDFDHAGGLDDFPNARVHVMEAEREAAERKRRGFIAERRYRPAQWEQVRDWRTYAGSGECWFGLERVRQLDGLPPEILMVPLPGHTWGHAGIAIRSDDGWVLNAGDAYFYRRELDGDRRRCTPGLRLYQNLMEVDRELRFANQQRLRELKRERSGEVTIFCSHDEIELEAMQRRNGDTSTTRAMPPIGQGVATGLSGA</sequence>
<dbReference type="Pfam" id="PF00753">
    <property type="entry name" value="Lactamase_B"/>
    <property type="match status" value="1"/>
</dbReference>
<feature type="region of interest" description="Disordered" evidence="5">
    <location>
        <begin position="277"/>
        <end position="299"/>
    </location>
</feature>
<evidence type="ECO:0000256" key="1">
    <source>
        <dbReference type="ARBA" id="ARBA00007749"/>
    </source>
</evidence>
<feature type="domain" description="Metallo-beta-lactamase" evidence="6">
    <location>
        <begin position="31"/>
        <end position="264"/>
    </location>
</feature>
<dbReference type="CDD" id="cd07742">
    <property type="entry name" value="metallo-hydrolase-like_MBL-fold"/>
    <property type="match status" value="1"/>
</dbReference>
<dbReference type="Proteomes" id="UP000028135">
    <property type="component" value="Unassembled WGS sequence"/>
</dbReference>
<name>A0A8E1C479_9SPHN</name>
<evidence type="ECO:0000313" key="8">
    <source>
        <dbReference type="Proteomes" id="UP000028135"/>
    </source>
</evidence>
<evidence type="ECO:0000256" key="2">
    <source>
        <dbReference type="ARBA" id="ARBA00022723"/>
    </source>
</evidence>
<keyword evidence="2" id="KW-0479">Metal-binding</keyword>
<reference evidence="7 8" key="1">
    <citation type="submission" date="2014-05" db="EMBL/GenBank/DDBJ databases">
        <title>Genome Announcement of Sphingobium lucknowense F2.</title>
        <authorList>
            <person name="Lal R."/>
            <person name="Negi V."/>
            <person name="Lata P."/>
            <person name="Sangwan N."/>
            <person name="Gupta S.K."/>
            <person name="Rao D.L.N."/>
            <person name="Das S."/>
        </authorList>
    </citation>
    <scope>NUCLEOTIDE SEQUENCE [LARGE SCALE GENOMIC DNA]</scope>
    <source>
        <strain evidence="7 8">F2</strain>
    </source>
</reference>
<dbReference type="EMBL" id="JANF02000011">
    <property type="protein sequence ID" value="KER37688.1"/>
    <property type="molecule type" value="Genomic_DNA"/>
</dbReference>
<accession>A0A8E1C479</accession>
<evidence type="ECO:0000256" key="3">
    <source>
        <dbReference type="ARBA" id="ARBA00022801"/>
    </source>
</evidence>
<comment type="caution">
    <text evidence="7">The sequence shown here is derived from an EMBL/GenBank/DDBJ whole genome shotgun (WGS) entry which is preliminary data.</text>
</comment>
<dbReference type="InterPro" id="IPR001279">
    <property type="entry name" value="Metallo-B-lactamas"/>
</dbReference>
<dbReference type="SUPFAM" id="SSF56281">
    <property type="entry name" value="Metallo-hydrolase/oxidoreductase"/>
    <property type="match status" value="1"/>
</dbReference>
<dbReference type="AlphaFoldDB" id="A0A8E1C479"/>
<keyword evidence="3" id="KW-0378">Hydrolase</keyword>
<dbReference type="PANTHER" id="PTHR42978">
    <property type="entry name" value="QUORUM-QUENCHING LACTONASE YTNP-RELATED-RELATED"/>
    <property type="match status" value="1"/>
</dbReference>